<dbReference type="InterPro" id="IPR036412">
    <property type="entry name" value="HAD-like_sf"/>
</dbReference>
<evidence type="ECO:0000256" key="4">
    <source>
        <dbReference type="RuleBase" id="RU361117"/>
    </source>
</evidence>
<dbReference type="GO" id="GO:0004805">
    <property type="term" value="F:trehalose-phosphatase activity"/>
    <property type="evidence" value="ECO:0007669"/>
    <property type="project" value="UniProtKB-EC"/>
</dbReference>
<evidence type="ECO:0000256" key="3">
    <source>
        <dbReference type="ARBA" id="ARBA00022801"/>
    </source>
</evidence>
<evidence type="ECO:0000256" key="2">
    <source>
        <dbReference type="ARBA" id="ARBA00008770"/>
    </source>
</evidence>
<evidence type="ECO:0000313" key="6">
    <source>
        <dbReference type="EMBL" id="MCJ1960804.1"/>
    </source>
</evidence>
<dbReference type="EC" id="3.1.3.12" evidence="4"/>
<name>A0ABT0AC96_9SPHN</name>
<dbReference type="CDD" id="cd01627">
    <property type="entry name" value="HAD_TPP"/>
    <property type="match status" value="1"/>
</dbReference>
<feature type="region of interest" description="Disordered" evidence="5">
    <location>
        <begin position="1"/>
        <end position="26"/>
    </location>
</feature>
<sequence length="269" mass="28406">MTDPSDSLSLAEQGSGPTDLPPPSPLRIASQTALFLDFDGTLVEIADHPDEVIVPETLPGVIAALAEALEGRLALVSGRSIAALETLLGPLDVAIAGSHGGEFRPAGTHTVAPLAASLPDRVVTHLSEFARANGNMLVEPKPYSVAVHYRHHPEALEGLLARAEALAHEEDLKLKHGKQVVELVMPGSDKGSALTAFMERPEFAGTQPLFLGDDVTDEDAFRVLEELGGHGVLVGPMRATAAHRRLPDVAAVHDWLAAALRTHDQSEGI</sequence>
<evidence type="ECO:0000313" key="7">
    <source>
        <dbReference type="Proteomes" id="UP001162802"/>
    </source>
</evidence>
<proteinExistence type="inferred from homology"/>
<dbReference type="Proteomes" id="UP001162802">
    <property type="component" value="Unassembled WGS sequence"/>
</dbReference>
<dbReference type="InterPro" id="IPR023214">
    <property type="entry name" value="HAD_sf"/>
</dbReference>
<accession>A0ABT0AC96</accession>
<comment type="similarity">
    <text evidence="2 4">Belongs to the trehalose phosphatase family.</text>
</comment>
<keyword evidence="4" id="KW-0479">Metal-binding</keyword>
<dbReference type="Gene3D" id="3.40.50.1000">
    <property type="entry name" value="HAD superfamily/HAD-like"/>
    <property type="match status" value="1"/>
</dbReference>
<comment type="caution">
    <text evidence="6">The sequence shown here is derived from an EMBL/GenBank/DDBJ whole genome shotgun (WGS) entry which is preliminary data.</text>
</comment>
<comment type="pathway">
    <text evidence="1 4">Glycan biosynthesis; trehalose biosynthesis.</text>
</comment>
<dbReference type="NCBIfam" id="TIGR01484">
    <property type="entry name" value="HAD-SF-IIB"/>
    <property type="match status" value="1"/>
</dbReference>
<dbReference type="PANTHER" id="PTHR43768:SF3">
    <property type="entry name" value="TREHALOSE 6-PHOSPHATE PHOSPHATASE"/>
    <property type="match status" value="1"/>
</dbReference>
<dbReference type="InterPro" id="IPR044651">
    <property type="entry name" value="OTSB-like"/>
</dbReference>
<dbReference type="PANTHER" id="PTHR43768">
    <property type="entry name" value="TREHALOSE 6-PHOSPHATE PHOSPHATASE"/>
    <property type="match status" value="1"/>
</dbReference>
<reference evidence="6" key="1">
    <citation type="submission" date="2022-03" db="EMBL/GenBank/DDBJ databases">
        <title>Identification of a novel bacterium isolated from mangrove sediments.</title>
        <authorList>
            <person name="Pan X."/>
        </authorList>
    </citation>
    <scope>NUCLEOTIDE SEQUENCE</scope>
    <source>
        <strain evidence="6">B2637</strain>
    </source>
</reference>
<keyword evidence="4" id="KW-0460">Magnesium</keyword>
<dbReference type="InterPro" id="IPR006379">
    <property type="entry name" value="HAD-SF_hydro_IIB"/>
</dbReference>
<keyword evidence="7" id="KW-1185">Reference proteome</keyword>
<comment type="catalytic activity">
    <reaction evidence="4">
        <text>alpha,alpha-trehalose 6-phosphate + H2O = alpha,alpha-trehalose + phosphate</text>
        <dbReference type="Rhea" id="RHEA:23420"/>
        <dbReference type="ChEBI" id="CHEBI:15377"/>
        <dbReference type="ChEBI" id="CHEBI:16551"/>
        <dbReference type="ChEBI" id="CHEBI:43474"/>
        <dbReference type="ChEBI" id="CHEBI:58429"/>
        <dbReference type="EC" id="3.1.3.12"/>
    </reaction>
</comment>
<organism evidence="6 7">
    <name type="scientific">Novosphingobium mangrovi</name>
    <name type="common">ex Hu et al. 2023</name>
    <dbReference type="NCBI Taxonomy" id="2930094"/>
    <lineage>
        <taxon>Bacteria</taxon>
        <taxon>Pseudomonadati</taxon>
        <taxon>Pseudomonadota</taxon>
        <taxon>Alphaproteobacteria</taxon>
        <taxon>Sphingomonadales</taxon>
        <taxon>Sphingomonadaceae</taxon>
        <taxon>Novosphingobium</taxon>
    </lineage>
</organism>
<dbReference type="EMBL" id="JALHAT010000012">
    <property type="protein sequence ID" value="MCJ1960804.1"/>
    <property type="molecule type" value="Genomic_DNA"/>
</dbReference>
<gene>
    <name evidence="6" type="primary">otsB</name>
    <name evidence="6" type="ORF">MTR65_08945</name>
</gene>
<comment type="function">
    <text evidence="4">Removes the phosphate from trehalose 6-phosphate to produce free trehalose.</text>
</comment>
<dbReference type="RefSeq" id="WP_243799273.1">
    <property type="nucleotide sequence ID" value="NZ_JALHAT010000012.1"/>
</dbReference>
<protein>
    <recommendedName>
        <fullName evidence="4">Trehalose 6-phosphate phosphatase</fullName>
        <ecNumber evidence="4">3.1.3.12</ecNumber>
    </recommendedName>
</protein>
<evidence type="ECO:0000256" key="1">
    <source>
        <dbReference type="ARBA" id="ARBA00005199"/>
    </source>
</evidence>
<evidence type="ECO:0000256" key="5">
    <source>
        <dbReference type="SAM" id="MobiDB-lite"/>
    </source>
</evidence>
<dbReference type="Pfam" id="PF02358">
    <property type="entry name" value="Trehalose_PPase"/>
    <property type="match status" value="1"/>
</dbReference>
<dbReference type="InterPro" id="IPR003337">
    <property type="entry name" value="Trehalose_PPase"/>
</dbReference>
<comment type="cofactor">
    <cofactor evidence="4">
        <name>Mg(2+)</name>
        <dbReference type="ChEBI" id="CHEBI:18420"/>
    </cofactor>
</comment>
<dbReference type="Gene3D" id="3.30.70.1020">
    <property type="entry name" value="Trehalose-6-phosphate phosphatase related protein, domain 2"/>
    <property type="match status" value="1"/>
</dbReference>
<keyword evidence="3 4" id="KW-0378">Hydrolase</keyword>
<dbReference type="SUPFAM" id="SSF56784">
    <property type="entry name" value="HAD-like"/>
    <property type="match status" value="1"/>
</dbReference>
<feature type="compositionally biased region" description="Polar residues" evidence="5">
    <location>
        <begin position="1"/>
        <end position="16"/>
    </location>
</feature>
<dbReference type="NCBIfam" id="TIGR00685">
    <property type="entry name" value="T6PP"/>
    <property type="match status" value="1"/>
</dbReference>